<dbReference type="HAMAP" id="MF_01681">
    <property type="entry name" value="Salvage_MtnC"/>
    <property type="match status" value="1"/>
</dbReference>
<dbReference type="GO" id="GO:0043716">
    <property type="term" value="F:2-hydroxy-3-keto-5-methylthiopentenyl-1-phosphate phosphatase activity"/>
    <property type="evidence" value="ECO:0007669"/>
    <property type="project" value="UniProtKB-UniRule"/>
</dbReference>
<comment type="pathway">
    <text evidence="4">Amino-acid biosynthesis; L-methionine biosynthesis via salvage pathway; L-methionine from S-methyl-5-thio-alpha-D-ribose 1-phosphate: step 3/6.</text>
</comment>
<evidence type="ECO:0000256" key="4">
    <source>
        <dbReference type="HAMAP-Rule" id="MF_01681"/>
    </source>
</evidence>
<evidence type="ECO:0000313" key="5">
    <source>
        <dbReference type="EMBL" id="SIS78675.1"/>
    </source>
</evidence>
<keyword evidence="3 4" id="KW-0486">Methionine biosynthesis</keyword>
<dbReference type="SFLD" id="SFLDG01129">
    <property type="entry name" value="C1.5:_HAD__Beta-PGM__Phosphata"/>
    <property type="match status" value="1"/>
</dbReference>
<dbReference type="OrthoDB" id="9797416at2"/>
<keyword evidence="4" id="KW-0460">Magnesium</keyword>
<keyword evidence="4" id="KW-0479">Metal-binding</keyword>
<dbReference type="InterPro" id="IPR036412">
    <property type="entry name" value="HAD-like_sf"/>
</dbReference>
<dbReference type="RefSeq" id="WP_076400366.1">
    <property type="nucleotide sequence ID" value="NZ_FTOA01000003.1"/>
</dbReference>
<dbReference type="EMBL" id="FTOA01000003">
    <property type="protein sequence ID" value="SIS78675.1"/>
    <property type="molecule type" value="Genomic_DNA"/>
</dbReference>
<dbReference type="SFLD" id="SFLDS00003">
    <property type="entry name" value="Haloacid_Dehalogenase"/>
    <property type="match status" value="1"/>
</dbReference>
<accession>A0A1N7LXV2</accession>
<dbReference type="GO" id="GO:0000287">
    <property type="term" value="F:magnesium ion binding"/>
    <property type="evidence" value="ECO:0007669"/>
    <property type="project" value="UniProtKB-UniRule"/>
</dbReference>
<dbReference type="Proteomes" id="UP000185678">
    <property type="component" value="Unassembled WGS sequence"/>
</dbReference>
<comment type="function">
    <text evidence="4">Bifunctional enzyme that catalyzes the enolization of 2,3-diketo-5-methylthiopentyl-1-phosphate (DK-MTP-1-P) into the intermediate 2-hydroxy-3-keto-5-methylthiopentenyl-1-phosphate (HK-MTPenyl-1-P), which is then dephosphorylated to form the acireductone 1,2-dihydroxy-3-keto-5-methylthiopentene (DHK-MTPene).</text>
</comment>
<comment type="subunit">
    <text evidence="4">Monomer.</text>
</comment>
<dbReference type="NCBIfam" id="TIGR01691">
    <property type="entry name" value="enolase-ppase"/>
    <property type="match status" value="1"/>
</dbReference>
<evidence type="ECO:0000256" key="2">
    <source>
        <dbReference type="ARBA" id="ARBA00022801"/>
    </source>
</evidence>
<dbReference type="GO" id="GO:0019509">
    <property type="term" value="P:L-methionine salvage from methylthioadenosine"/>
    <property type="evidence" value="ECO:0007669"/>
    <property type="project" value="UniProtKB-UniRule"/>
</dbReference>
<dbReference type="InterPro" id="IPR006439">
    <property type="entry name" value="HAD-SF_hydro_IA"/>
</dbReference>
<dbReference type="InterPro" id="IPR023943">
    <property type="entry name" value="Enolase-ppase_E1"/>
</dbReference>
<dbReference type="CDD" id="cd01629">
    <property type="entry name" value="HAD_EP"/>
    <property type="match status" value="1"/>
</dbReference>
<dbReference type="EC" id="3.1.3.77" evidence="4"/>
<reference evidence="5 6" key="1">
    <citation type="submission" date="2017-01" db="EMBL/GenBank/DDBJ databases">
        <authorList>
            <person name="Mah S.A."/>
            <person name="Swanson W.J."/>
            <person name="Moy G.W."/>
            <person name="Vacquier V.D."/>
        </authorList>
    </citation>
    <scope>NUCLEOTIDE SEQUENCE [LARGE SCALE GENOMIC DNA]</scope>
    <source>
        <strain evidence="5 6">DSM 11589</strain>
    </source>
</reference>
<dbReference type="Pfam" id="PF00702">
    <property type="entry name" value="Hydrolase"/>
    <property type="match status" value="1"/>
</dbReference>
<dbReference type="PANTHER" id="PTHR20371">
    <property type="entry name" value="ENOLASE-PHOSPHATASE E1"/>
    <property type="match status" value="1"/>
</dbReference>
<keyword evidence="6" id="KW-1185">Reference proteome</keyword>
<dbReference type="NCBIfam" id="TIGR01549">
    <property type="entry name" value="HAD-SF-IA-v1"/>
    <property type="match status" value="1"/>
</dbReference>
<evidence type="ECO:0000313" key="6">
    <source>
        <dbReference type="Proteomes" id="UP000185678"/>
    </source>
</evidence>
<dbReference type="STRING" id="80876.SAMN05421779_103622"/>
<dbReference type="Gene3D" id="1.10.720.60">
    <property type="match status" value="1"/>
</dbReference>
<gene>
    <name evidence="4" type="primary">mtnC</name>
    <name evidence="5" type="ORF">SAMN05421779_103622</name>
</gene>
<dbReference type="SFLD" id="SFLDG01133">
    <property type="entry name" value="C1.5.4:_Enolase-phosphatase_Li"/>
    <property type="match status" value="1"/>
</dbReference>
<organism evidence="5 6">
    <name type="scientific">Insolitispirillum peregrinum</name>
    <dbReference type="NCBI Taxonomy" id="80876"/>
    <lineage>
        <taxon>Bacteria</taxon>
        <taxon>Pseudomonadati</taxon>
        <taxon>Pseudomonadota</taxon>
        <taxon>Alphaproteobacteria</taxon>
        <taxon>Rhodospirillales</taxon>
        <taxon>Novispirillaceae</taxon>
        <taxon>Insolitispirillum</taxon>
    </lineage>
</organism>
<comment type="pathway">
    <text evidence="4">Amino-acid biosynthesis; L-methionine biosynthesis via salvage pathway; L-methionine from S-methyl-5-thio-alpha-D-ribose 1-phosphate: step 4/6.</text>
</comment>
<name>A0A1N7LXV2_9PROT</name>
<sequence length="238" mass="25184">MTTGSLHVVLTDIEGTTSSITFVRDVLFPYAKQRMAAFLHAHQAEPVVSGLIAEVRQIAELPASSGPDALAAVLNQWADDDRKVPPLKALQGLIWRDGYESGALKADIYPDALAALRAWDAAGVPIYVYSSGSVEAQHLFFGHTVEGDLRGLFQDHFDTLTGAKTDPGSYQTICAITGYQPDEVLFLTDNPAEVAAAHHAGVQVVAVQRDGGAPLAVPVGVPVVSSFADIPAAMQPTP</sequence>
<dbReference type="InterPro" id="IPR023214">
    <property type="entry name" value="HAD_sf"/>
</dbReference>
<evidence type="ECO:0000256" key="1">
    <source>
        <dbReference type="ARBA" id="ARBA00022605"/>
    </source>
</evidence>
<proteinExistence type="inferred from homology"/>
<dbReference type="PANTHER" id="PTHR20371:SF1">
    <property type="entry name" value="ENOLASE-PHOSPHATASE E1"/>
    <property type="match status" value="1"/>
</dbReference>
<evidence type="ECO:0000256" key="3">
    <source>
        <dbReference type="ARBA" id="ARBA00023167"/>
    </source>
</evidence>
<dbReference type="GO" id="GO:0043715">
    <property type="term" value="F:2,3-diketo-5-methylthiopentyl-1-phosphate enolase activity"/>
    <property type="evidence" value="ECO:0007669"/>
    <property type="project" value="UniProtKB-UniRule"/>
</dbReference>
<comment type="catalytic activity">
    <reaction evidence="4">
        <text>5-methylsulfanyl-2,3-dioxopentyl phosphate + H2O = 1,2-dihydroxy-5-(methylsulfanyl)pent-1-en-3-one + phosphate</text>
        <dbReference type="Rhea" id="RHEA:21700"/>
        <dbReference type="ChEBI" id="CHEBI:15377"/>
        <dbReference type="ChEBI" id="CHEBI:43474"/>
        <dbReference type="ChEBI" id="CHEBI:49252"/>
        <dbReference type="ChEBI" id="CHEBI:58828"/>
        <dbReference type="EC" id="3.1.3.77"/>
    </reaction>
</comment>
<dbReference type="UniPathway" id="UPA00904">
    <property type="reaction ID" value="UER00876"/>
</dbReference>
<dbReference type="AlphaFoldDB" id="A0A1N7LXV2"/>
<protein>
    <recommendedName>
        <fullName evidence="4">Enolase-phosphatase E1</fullName>
        <ecNumber evidence="4">3.1.3.77</ecNumber>
    </recommendedName>
    <alternativeName>
        <fullName evidence="4">2,3-diketo-5-methylthio-1-phosphopentane phosphatase</fullName>
    </alternativeName>
</protein>
<keyword evidence="1 4" id="KW-0028">Amino-acid biosynthesis</keyword>
<comment type="similarity">
    <text evidence="4">Belongs to the HAD-like hydrolase superfamily. MasA/MtnC family.</text>
</comment>
<dbReference type="SFLD" id="SFLDF00044">
    <property type="entry name" value="enolase-phosphatase"/>
    <property type="match status" value="1"/>
</dbReference>
<comment type="cofactor">
    <cofactor evidence="4">
        <name>Mg(2+)</name>
        <dbReference type="ChEBI" id="CHEBI:18420"/>
    </cofactor>
    <text evidence="4">Binds 1 Mg(2+) ion per subunit.</text>
</comment>
<dbReference type="SUPFAM" id="SSF56784">
    <property type="entry name" value="HAD-like"/>
    <property type="match status" value="1"/>
</dbReference>
<dbReference type="Gene3D" id="3.40.50.1000">
    <property type="entry name" value="HAD superfamily/HAD-like"/>
    <property type="match status" value="1"/>
</dbReference>
<keyword evidence="2 4" id="KW-0378">Hydrolase</keyword>
<dbReference type="GO" id="GO:0043874">
    <property type="term" value="F:acireductone synthase activity"/>
    <property type="evidence" value="ECO:0007669"/>
    <property type="project" value="UniProtKB-EC"/>
</dbReference>
<dbReference type="PRINTS" id="PR00413">
    <property type="entry name" value="HADHALOGNASE"/>
</dbReference>